<dbReference type="RefSeq" id="WP_152010118.1">
    <property type="nucleotide sequence ID" value="NZ_JAAAML010000004.1"/>
</dbReference>
<evidence type="ECO:0000313" key="2">
    <source>
        <dbReference type="EMBL" id="MCO6410741.1"/>
    </source>
</evidence>
<sequence>MNKMIMALGLTLAASTGAFAQSPNDWVELNAPVHGPAAEAHAAQSAQGGIDYTATASFDRAQETKKGYTELQFNR</sequence>
<protein>
    <recommendedName>
        <fullName evidence="4">DUF4148 domain-containing protein</fullName>
    </recommendedName>
</protein>
<evidence type="ECO:0000313" key="3">
    <source>
        <dbReference type="Proteomes" id="UP001320715"/>
    </source>
</evidence>
<keyword evidence="1" id="KW-0732">Signal</keyword>
<gene>
    <name evidence="2" type="ORF">GTW23_21370</name>
</gene>
<evidence type="ECO:0008006" key="4">
    <source>
        <dbReference type="Google" id="ProtNLM"/>
    </source>
</evidence>
<reference evidence="2 3" key="1">
    <citation type="submission" date="2020-01" db="EMBL/GenBank/DDBJ databases">
        <title>Genomes of bacteria type strains.</title>
        <authorList>
            <person name="Chen J."/>
            <person name="Zhu S."/>
            <person name="Yang J."/>
        </authorList>
    </citation>
    <scope>NUCLEOTIDE SEQUENCE [LARGE SCALE GENOMIC DNA]</scope>
    <source>
        <strain evidence="2 3">DSM 16655</strain>
    </source>
</reference>
<keyword evidence="3" id="KW-1185">Reference proteome</keyword>
<organism evidence="2 3">
    <name type="scientific">Hoeflea alexandrii</name>
    <dbReference type="NCBI Taxonomy" id="288436"/>
    <lineage>
        <taxon>Bacteria</taxon>
        <taxon>Pseudomonadati</taxon>
        <taxon>Pseudomonadota</taxon>
        <taxon>Alphaproteobacteria</taxon>
        <taxon>Hyphomicrobiales</taxon>
        <taxon>Rhizobiaceae</taxon>
        <taxon>Hoeflea</taxon>
    </lineage>
</organism>
<evidence type="ECO:0000256" key="1">
    <source>
        <dbReference type="SAM" id="SignalP"/>
    </source>
</evidence>
<feature type="chain" id="PRO_5045366595" description="DUF4148 domain-containing protein" evidence="1">
    <location>
        <begin position="21"/>
        <end position="75"/>
    </location>
</feature>
<accession>A0ABT1CX10</accession>
<name>A0ABT1CX10_9HYPH</name>
<dbReference type="EMBL" id="JAAAML010000004">
    <property type="protein sequence ID" value="MCO6410741.1"/>
    <property type="molecule type" value="Genomic_DNA"/>
</dbReference>
<dbReference type="Proteomes" id="UP001320715">
    <property type="component" value="Unassembled WGS sequence"/>
</dbReference>
<comment type="caution">
    <text evidence="2">The sequence shown here is derived from an EMBL/GenBank/DDBJ whole genome shotgun (WGS) entry which is preliminary data.</text>
</comment>
<feature type="signal peptide" evidence="1">
    <location>
        <begin position="1"/>
        <end position="20"/>
    </location>
</feature>
<proteinExistence type="predicted"/>